<name>A0A974DJ24_XENLA</name>
<proteinExistence type="predicted"/>
<evidence type="ECO:0000313" key="1">
    <source>
        <dbReference type="EMBL" id="OCT91527.1"/>
    </source>
</evidence>
<sequence>MGGAQWILRQESKGRVYASCRPYKGVREFWNDCLIYYCGGGVAQFGWKPTNLSTLLAAAKASEVGGVLKFIVPNCAVSRDLYSINPLLFHNSVLSPLLRCLILYHISLSRSALLFARDGVMAAYSLSCGCEEGDTVTWGWLERDL</sequence>
<gene>
    <name evidence="1" type="ORF">XELAEV_18014583mg</name>
</gene>
<dbReference type="Proteomes" id="UP000694892">
    <property type="component" value="Chromosome 2S"/>
</dbReference>
<evidence type="ECO:0000313" key="2">
    <source>
        <dbReference type="Proteomes" id="UP000694892"/>
    </source>
</evidence>
<organism evidence="1 2">
    <name type="scientific">Xenopus laevis</name>
    <name type="common">African clawed frog</name>
    <dbReference type="NCBI Taxonomy" id="8355"/>
    <lineage>
        <taxon>Eukaryota</taxon>
        <taxon>Metazoa</taxon>
        <taxon>Chordata</taxon>
        <taxon>Craniata</taxon>
        <taxon>Vertebrata</taxon>
        <taxon>Euteleostomi</taxon>
        <taxon>Amphibia</taxon>
        <taxon>Batrachia</taxon>
        <taxon>Anura</taxon>
        <taxon>Pipoidea</taxon>
        <taxon>Pipidae</taxon>
        <taxon>Xenopodinae</taxon>
        <taxon>Xenopus</taxon>
        <taxon>Xenopus</taxon>
    </lineage>
</organism>
<protein>
    <submittedName>
        <fullName evidence="1">Uncharacterized protein</fullName>
    </submittedName>
</protein>
<reference evidence="2" key="1">
    <citation type="journal article" date="2016" name="Nature">
        <title>Genome evolution in the allotetraploid frog Xenopus laevis.</title>
        <authorList>
            <person name="Session A.M."/>
            <person name="Uno Y."/>
            <person name="Kwon T."/>
            <person name="Chapman J.A."/>
            <person name="Toyoda A."/>
            <person name="Takahashi S."/>
            <person name="Fukui A."/>
            <person name="Hikosaka A."/>
            <person name="Suzuki A."/>
            <person name="Kondo M."/>
            <person name="van Heeringen S.J."/>
            <person name="Quigley I."/>
            <person name="Heinz S."/>
            <person name="Ogino H."/>
            <person name="Ochi H."/>
            <person name="Hellsten U."/>
            <person name="Lyons J.B."/>
            <person name="Simakov O."/>
            <person name="Putnam N."/>
            <person name="Stites J."/>
            <person name="Kuroki Y."/>
            <person name="Tanaka T."/>
            <person name="Michiue T."/>
            <person name="Watanabe M."/>
            <person name="Bogdanovic O."/>
            <person name="Lister R."/>
            <person name="Georgiou G."/>
            <person name="Paranjpe S.S."/>
            <person name="van Kruijsbergen I."/>
            <person name="Shu S."/>
            <person name="Carlson J."/>
            <person name="Kinoshita T."/>
            <person name="Ohta Y."/>
            <person name="Mawaribuchi S."/>
            <person name="Jenkins J."/>
            <person name="Grimwood J."/>
            <person name="Schmutz J."/>
            <person name="Mitros T."/>
            <person name="Mozaffari S.V."/>
            <person name="Suzuki Y."/>
            <person name="Haramoto Y."/>
            <person name="Yamamoto T.S."/>
            <person name="Takagi C."/>
            <person name="Heald R."/>
            <person name="Miller K."/>
            <person name="Haudenschild C."/>
            <person name="Kitzman J."/>
            <person name="Nakayama T."/>
            <person name="Izutsu Y."/>
            <person name="Robert J."/>
            <person name="Fortriede J."/>
            <person name="Burns K."/>
            <person name="Lotay V."/>
            <person name="Karimi K."/>
            <person name="Yasuoka Y."/>
            <person name="Dichmann D.S."/>
            <person name="Flajnik M.F."/>
            <person name="Houston D.W."/>
            <person name="Shendure J."/>
            <person name="DuPasquier L."/>
            <person name="Vize P.D."/>
            <person name="Zorn A.M."/>
            <person name="Ito M."/>
            <person name="Marcotte E.M."/>
            <person name="Wallingford J.B."/>
            <person name="Ito Y."/>
            <person name="Asashima M."/>
            <person name="Ueno N."/>
            <person name="Matsuda Y."/>
            <person name="Veenstra G.J."/>
            <person name="Fujiyama A."/>
            <person name="Harland R.M."/>
            <person name="Taira M."/>
            <person name="Rokhsar D.S."/>
        </authorList>
    </citation>
    <scope>NUCLEOTIDE SEQUENCE [LARGE SCALE GENOMIC DNA]</scope>
    <source>
        <strain evidence="2">J</strain>
    </source>
</reference>
<dbReference type="EMBL" id="CM004469">
    <property type="protein sequence ID" value="OCT91527.1"/>
    <property type="molecule type" value="Genomic_DNA"/>
</dbReference>
<dbReference type="AlphaFoldDB" id="A0A974DJ24"/>
<accession>A0A974DJ24</accession>